<sequence length="141" mass="16757">INTLHHVIETRLFIHTNQELRNFQRNCIIMHSTDLKLATPVLSVHQYATIIDISRGVAQVRNTIRGLVEQFNDHLFHVSEVYGWDILLRRQRLSDIKTDDWTAVTPGNELKIMYYENVYGFRHARYNENPYADPYHPNFYL</sequence>
<protein>
    <submittedName>
        <fullName evidence="1">2626_t:CDS:1</fullName>
    </submittedName>
</protein>
<dbReference type="EMBL" id="CAJVQC010071465">
    <property type="protein sequence ID" value="CAG8810611.1"/>
    <property type="molecule type" value="Genomic_DNA"/>
</dbReference>
<name>A0ACA9RV09_9GLOM</name>
<evidence type="ECO:0000313" key="1">
    <source>
        <dbReference type="EMBL" id="CAG8810611.1"/>
    </source>
</evidence>
<gene>
    <name evidence="1" type="ORF">RPERSI_LOCUS23118</name>
</gene>
<accession>A0ACA9RV09</accession>
<keyword evidence="2" id="KW-1185">Reference proteome</keyword>
<feature type="non-terminal residue" evidence="1">
    <location>
        <position position="141"/>
    </location>
</feature>
<evidence type="ECO:0000313" key="2">
    <source>
        <dbReference type="Proteomes" id="UP000789920"/>
    </source>
</evidence>
<proteinExistence type="predicted"/>
<dbReference type="Proteomes" id="UP000789920">
    <property type="component" value="Unassembled WGS sequence"/>
</dbReference>
<feature type="non-terminal residue" evidence="1">
    <location>
        <position position="1"/>
    </location>
</feature>
<comment type="caution">
    <text evidence="1">The sequence shown here is derived from an EMBL/GenBank/DDBJ whole genome shotgun (WGS) entry which is preliminary data.</text>
</comment>
<reference evidence="1" key="1">
    <citation type="submission" date="2021-06" db="EMBL/GenBank/DDBJ databases">
        <authorList>
            <person name="Kallberg Y."/>
            <person name="Tangrot J."/>
            <person name="Rosling A."/>
        </authorList>
    </citation>
    <scope>NUCLEOTIDE SEQUENCE</scope>
    <source>
        <strain evidence="1">MA461A</strain>
    </source>
</reference>
<organism evidence="1 2">
    <name type="scientific">Racocetra persica</name>
    <dbReference type="NCBI Taxonomy" id="160502"/>
    <lineage>
        <taxon>Eukaryota</taxon>
        <taxon>Fungi</taxon>
        <taxon>Fungi incertae sedis</taxon>
        <taxon>Mucoromycota</taxon>
        <taxon>Glomeromycotina</taxon>
        <taxon>Glomeromycetes</taxon>
        <taxon>Diversisporales</taxon>
        <taxon>Gigasporaceae</taxon>
        <taxon>Racocetra</taxon>
    </lineage>
</organism>